<evidence type="ECO:0000256" key="1">
    <source>
        <dbReference type="SAM" id="Coils"/>
    </source>
</evidence>
<dbReference type="AlphaFoldDB" id="A0AAN6J0E6"/>
<feature type="compositionally biased region" description="Polar residues" evidence="2">
    <location>
        <begin position="105"/>
        <end position="124"/>
    </location>
</feature>
<feature type="region of interest" description="Disordered" evidence="2">
    <location>
        <begin position="95"/>
        <end position="124"/>
    </location>
</feature>
<feature type="region of interest" description="Disordered" evidence="2">
    <location>
        <begin position="157"/>
        <end position="197"/>
    </location>
</feature>
<reference evidence="3" key="1">
    <citation type="submission" date="2021-12" db="EMBL/GenBank/DDBJ databases">
        <title>Black yeast isolated from Biological Soil Crust.</title>
        <authorList>
            <person name="Kurbessoian T."/>
        </authorList>
    </citation>
    <scope>NUCLEOTIDE SEQUENCE</scope>
    <source>
        <strain evidence="3">CCFEE 5208</strain>
    </source>
</reference>
<sequence length="593" mass="65776">MDVALPDCRGIYGVPDEVVSSRKSAPVGCQQVDGHDRRDSDILQDMDGNAHAGSTRQASYLREVLRLEQDETEDGLENTARALGLDVATLTSLEMASHSGRPVPSDTSRMSQESVGSRASQSTGFMSTFSDASREHHHQPAARAAYSSSLSGRDYDAFVNRGAPHGRESVSFSPPSTPSQSTRSLALSSPPTSPKRHFRRLRGLSMPRLGRIGSNTSLVDTCPHCLQDLRSQQRAVHKLPCGHRLCTQALRGNINASSGKPGKALPTCCSVPIPDSLVKYVISQADMQKTEPQRVEAAVVCSIKDVCVPLPDKKDSVAHIEPLVVPQEQSEAHQLQRPVEKQSEQLELKQLRDDQAAQLDRFVAWTSKQKAELEAQQALLREQLKAGHSTALEELEDAHNAAMAEAEDKQVKAEADIRTFHDREKRDNVTALKHMEAYCAGKYSSGEPHNRLVTAQDHIELEKTKRARERMDGRHESAINVLRGEQSRRMRLRAQRQEKEEQELRRVQRKEELELERAFGQEMAELELEIPERRQRLDGRWRLQAAVMTKQLAVAPVFFAGEGKGAALAWQVEILDDNSVALGAAEEVRCGTA</sequence>
<evidence type="ECO:0000313" key="3">
    <source>
        <dbReference type="EMBL" id="KAK0306292.1"/>
    </source>
</evidence>
<name>A0AAN6J0E6_9PEZI</name>
<feature type="region of interest" description="Disordered" evidence="2">
    <location>
        <begin position="23"/>
        <end position="56"/>
    </location>
</feature>
<keyword evidence="1" id="KW-0175">Coiled coil</keyword>
<organism evidence="3 4">
    <name type="scientific">Friedmanniomyces endolithicus</name>
    <dbReference type="NCBI Taxonomy" id="329885"/>
    <lineage>
        <taxon>Eukaryota</taxon>
        <taxon>Fungi</taxon>
        <taxon>Dikarya</taxon>
        <taxon>Ascomycota</taxon>
        <taxon>Pezizomycotina</taxon>
        <taxon>Dothideomycetes</taxon>
        <taxon>Dothideomycetidae</taxon>
        <taxon>Mycosphaerellales</taxon>
        <taxon>Teratosphaeriaceae</taxon>
        <taxon>Friedmanniomyces</taxon>
    </lineage>
</organism>
<gene>
    <name evidence="3" type="ORF">LTR82_016418</name>
</gene>
<protein>
    <recommendedName>
        <fullName evidence="5">RING-type domain-containing protein</fullName>
    </recommendedName>
</protein>
<comment type="caution">
    <text evidence="3">The sequence shown here is derived from an EMBL/GenBank/DDBJ whole genome shotgun (WGS) entry which is preliminary data.</text>
</comment>
<evidence type="ECO:0000313" key="4">
    <source>
        <dbReference type="Proteomes" id="UP001168146"/>
    </source>
</evidence>
<evidence type="ECO:0008006" key="5">
    <source>
        <dbReference type="Google" id="ProtNLM"/>
    </source>
</evidence>
<evidence type="ECO:0000256" key="2">
    <source>
        <dbReference type="SAM" id="MobiDB-lite"/>
    </source>
</evidence>
<feature type="compositionally biased region" description="Low complexity" evidence="2">
    <location>
        <begin position="169"/>
        <end position="184"/>
    </location>
</feature>
<dbReference type="Proteomes" id="UP001168146">
    <property type="component" value="Unassembled WGS sequence"/>
</dbReference>
<dbReference type="Gene3D" id="3.30.40.10">
    <property type="entry name" value="Zinc/RING finger domain, C3HC4 (zinc finger)"/>
    <property type="match status" value="1"/>
</dbReference>
<accession>A0AAN6J0E6</accession>
<dbReference type="InterPro" id="IPR013083">
    <property type="entry name" value="Znf_RING/FYVE/PHD"/>
</dbReference>
<proteinExistence type="predicted"/>
<feature type="coiled-coil region" evidence="1">
    <location>
        <begin position="482"/>
        <end position="517"/>
    </location>
</feature>
<dbReference type="EMBL" id="JASUXU010000104">
    <property type="protein sequence ID" value="KAK0306292.1"/>
    <property type="molecule type" value="Genomic_DNA"/>
</dbReference>